<evidence type="ECO:0000313" key="3">
    <source>
        <dbReference type="Proteomes" id="UP000315947"/>
    </source>
</evidence>
<proteinExistence type="predicted"/>
<keyword evidence="1" id="KW-0732">Signal</keyword>
<accession>A0ABX5WUC4</accession>
<keyword evidence="3" id="KW-1185">Reference proteome</keyword>
<organism evidence="2 3">
    <name type="scientific">Shewanella psychropiezotolerans</name>
    <dbReference type="NCBI Taxonomy" id="2593655"/>
    <lineage>
        <taxon>Bacteria</taxon>
        <taxon>Pseudomonadati</taxon>
        <taxon>Pseudomonadota</taxon>
        <taxon>Gammaproteobacteria</taxon>
        <taxon>Alteromonadales</taxon>
        <taxon>Shewanellaceae</taxon>
        <taxon>Shewanella</taxon>
    </lineage>
</organism>
<gene>
    <name evidence="2" type="ORF">FM037_05000</name>
</gene>
<sequence length="139" mass="15475">MIKCFFVILLSVLAGNVFSSGVPELVELTPDNSKDLGFELKEAYSGDDKVRMVIFTFPKTTHGNWVAKRVQLSLLDSTGDEVMGASSDYVVTDEAPSVMAHYQPGNYDMAIMVQYFCKVKGCVEAYSVRSVTHYLTRKK</sequence>
<reference evidence="2 3" key="1">
    <citation type="submission" date="2019-07" db="EMBL/GenBank/DDBJ databases">
        <title>Shewanella sp. YLB-06 whole genomic sequence.</title>
        <authorList>
            <person name="Yu L."/>
        </authorList>
    </citation>
    <scope>NUCLEOTIDE SEQUENCE [LARGE SCALE GENOMIC DNA]</scope>
    <source>
        <strain evidence="2 3">YLB-06</strain>
    </source>
</reference>
<protein>
    <submittedName>
        <fullName evidence="2">Uncharacterized protein</fullName>
    </submittedName>
</protein>
<dbReference type="RefSeq" id="WP_144045097.1">
    <property type="nucleotide sequence ID" value="NZ_CP041614.1"/>
</dbReference>
<name>A0ABX5WUC4_9GAMM</name>
<evidence type="ECO:0000313" key="2">
    <source>
        <dbReference type="EMBL" id="QDO82710.1"/>
    </source>
</evidence>
<dbReference type="EMBL" id="CP041614">
    <property type="protein sequence ID" value="QDO82710.1"/>
    <property type="molecule type" value="Genomic_DNA"/>
</dbReference>
<evidence type="ECO:0000256" key="1">
    <source>
        <dbReference type="SAM" id="SignalP"/>
    </source>
</evidence>
<feature type="signal peptide" evidence="1">
    <location>
        <begin position="1"/>
        <end position="19"/>
    </location>
</feature>
<dbReference type="Proteomes" id="UP000315947">
    <property type="component" value="Chromosome"/>
</dbReference>
<feature type="chain" id="PRO_5046012122" evidence="1">
    <location>
        <begin position="20"/>
        <end position="139"/>
    </location>
</feature>